<comment type="cofactor">
    <cofactor evidence="1">
        <name>[3Fe-4S] cluster</name>
        <dbReference type="ChEBI" id="CHEBI:21137"/>
    </cofactor>
</comment>
<evidence type="ECO:0000256" key="4">
    <source>
        <dbReference type="ARBA" id="ARBA00022982"/>
    </source>
</evidence>
<evidence type="ECO:0000256" key="7">
    <source>
        <dbReference type="ARBA" id="ARBA00023291"/>
    </source>
</evidence>
<dbReference type="InterPro" id="IPR051269">
    <property type="entry name" value="Fe-S_cluster_ET"/>
</dbReference>
<keyword evidence="2 8" id="KW-0813">Transport</keyword>
<keyword evidence="3 8" id="KW-0479">Metal-binding</keyword>
<keyword evidence="4 8" id="KW-0249">Electron transport</keyword>
<dbReference type="SUPFAM" id="SSF54862">
    <property type="entry name" value="4Fe-4S ferredoxins"/>
    <property type="match status" value="1"/>
</dbReference>
<evidence type="ECO:0000256" key="5">
    <source>
        <dbReference type="ARBA" id="ARBA00023004"/>
    </source>
</evidence>
<gene>
    <name evidence="9" type="ORF">H7J73_29310</name>
</gene>
<dbReference type="InterPro" id="IPR001080">
    <property type="entry name" value="3Fe4S_ferredoxin"/>
</dbReference>
<comment type="caution">
    <text evidence="9">The sequence shown here is derived from an EMBL/GenBank/DDBJ whole genome shotgun (WGS) entry which is preliminary data.</text>
</comment>
<dbReference type="Pfam" id="PF13459">
    <property type="entry name" value="Fer4_15"/>
    <property type="match status" value="1"/>
</dbReference>
<evidence type="ECO:0000256" key="6">
    <source>
        <dbReference type="ARBA" id="ARBA00023014"/>
    </source>
</evidence>
<dbReference type="Gene3D" id="3.30.70.20">
    <property type="match status" value="1"/>
</dbReference>
<dbReference type="PRINTS" id="PR00352">
    <property type="entry name" value="3FE4SFRDOXIN"/>
</dbReference>
<keyword evidence="5 8" id="KW-0408">Iron</keyword>
<reference evidence="9 10" key="1">
    <citation type="journal article" date="2022" name="BMC Genomics">
        <title>Comparative genome analysis of mycobacteria focusing on tRNA and non-coding RNA.</title>
        <authorList>
            <person name="Behra P.R.K."/>
            <person name="Pettersson B.M.F."/>
            <person name="Ramesh M."/>
            <person name="Das S."/>
            <person name="Dasgupta S."/>
            <person name="Kirsebom L.A."/>
        </authorList>
    </citation>
    <scope>NUCLEOTIDE SEQUENCE [LARGE SCALE GENOMIC DNA]</scope>
    <source>
        <strain evidence="9 10">DSM 44078</strain>
    </source>
</reference>
<sequence>MAKVLADRDICIGAGMCVMTAEAVFDQDDEALVVVLTDEVPEDEQKRVDDAVRLCPSGALSLRD</sequence>
<evidence type="ECO:0000256" key="2">
    <source>
        <dbReference type="ARBA" id="ARBA00022448"/>
    </source>
</evidence>
<evidence type="ECO:0000313" key="9">
    <source>
        <dbReference type="EMBL" id="MCV7230112.1"/>
    </source>
</evidence>
<keyword evidence="6 8" id="KW-0411">Iron-sulfur</keyword>
<dbReference type="RefSeq" id="WP_264071388.1">
    <property type="nucleotide sequence ID" value="NZ_JACKTY010000049.1"/>
</dbReference>
<evidence type="ECO:0000313" key="10">
    <source>
        <dbReference type="Proteomes" id="UP001526201"/>
    </source>
</evidence>
<evidence type="ECO:0000256" key="1">
    <source>
        <dbReference type="ARBA" id="ARBA00001927"/>
    </source>
</evidence>
<comment type="function">
    <text evidence="8">Ferredoxins are iron-sulfur proteins that transfer electrons in a wide variety of metabolic reactions.</text>
</comment>
<evidence type="ECO:0000256" key="3">
    <source>
        <dbReference type="ARBA" id="ARBA00022723"/>
    </source>
</evidence>
<dbReference type="PANTHER" id="PTHR36923:SF3">
    <property type="entry name" value="FERREDOXIN"/>
    <property type="match status" value="1"/>
</dbReference>
<evidence type="ECO:0000256" key="8">
    <source>
        <dbReference type="RuleBase" id="RU368020"/>
    </source>
</evidence>
<dbReference type="EMBL" id="JACKTY010000049">
    <property type="protein sequence ID" value="MCV7230112.1"/>
    <property type="molecule type" value="Genomic_DNA"/>
</dbReference>
<accession>A0ABT3CL63</accession>
<dbReference type="Proteomes" id="UP001526201">
    <property type="component" value="Unassembled WGS sequence"/>
</dbReference>
<proteinExistence type="predicted"/>
<keyword evidence="10" id="KW-1185">Reference proteome</keyword>
<protein>
    <recommendedName>
        <fullName evidence="8">Ferredoxin</fullName>
    </recommendedName>
</protein>
<name>A0ABT3CL63_9MYCO</name>
<dbReference type="PANTHER" id="PTHR36923">
    <property type="entry name" value="FERREDOXIN"/>
    <property type="match status" value="1"/>
</dbReference>
<organism evidence="9 10">
    <name type="scientific">Mycolicibacterium komossense</name>
    <dbReference type="NCBI Taxonomy" id="1779"/>
    <lineage>
        <taxon>Bacteria</taxon>
        <taxon>Bacillati</taxon>
        <taxon>Actinomycetota</taxon>
        <taxon>Actinomycetes</taxon>
        <taxon>Mycobacteriales</taxon>
        <taxon>Mycobacteriaceae</taxon>
        <taxon>Mycolicibacterium</taxon>
    </lineage>
</organism>
<keyword evidence="7" id="KW-0003">3Fe-4S</keyword>